<name>A0A6P1ZBV2_9BACT</name>
<feature type="domain" description="Alcohol dehydrogenase iron-type/glycerol dehydrogenase GldA" evidence="12">
    <location>
        <begin position="10"/>
        <end position="153"/>
    </location>
</feature>
<feature type="binding site" evidence="9">
    <location>
        <position position="170"/>
    </location>
    <ligand>
        <name>glycerol</name>
        <dbReference type="ChEBI" id="CHEBI:17754"/>
    </ligand>
</feature>
<evidence type="ECO:0000256" key="5">
    <source>
        <dbReference type="ARBA" id="ARBA00037918"/>
    </source>
</evidence>
<evidence type="ECO:0000256" key="6">
    <source>
        <dbReference type="ARBA" id="ARBA00039147"/>
    </source>
</evidence>
<dbReference type="Gene3D" id="1.20.1090.10">
    <property type="entry name" value="Dehydroquinate synthase-like - alpha domain"/>
    <property type="match status" value="1"/>
</dbReference>
<reference evidence="14 15" key="1">
    <citation type="submission" date="2018-06" db="EMBL/GenBank/DDBJ databases">
        <title>Complete genome of Desulfovibrio marinus P48SEP.</title>
        <authorList>
            <person name="Crispim J.S."/>
            <person name="Vidigal P.M.P."/>
            <person name="Silva L.C.F."/>
            <person name="Araujo L.C."/>
            <person name="Laguardia C.N."/>
            <person name="Dias R.S."/>
            <person name="Sousa M.P."/>
            <person name="Paula S.O."/>
            <person name="Silva C."/>
        </authorList>
    </citation>
    <scope>NUCLEOTIDE SEQUENCE [LARGE SCALE GENOMIC DNA]</scope>
    <source>
        <strain evidence="14 15">P48SEP</strain>
    </source>
</reference>
<dbReference type="GO" id="GO:0046872">
    <property type="term" value="F:metal ion binding"/>
    <property type="evidence" value="ECO:0007669"/>
    <property type="project" value="UniProtKB-KW"/>
</dbReference>
<evidence type="ECO:0000313" key="16">
    <source>
        <dbReference type="Proteomes" id="UP000503251"/>
    </source>
</evidence>
<comment type="similarity">
    <text evidence="1">Belongs to the iron-containing alcohol dehydrogenase family.</text>
</comment>
<feature type="binding site" evidence="11">
    <location>
        <position position="126"/>
    </location>
    <ligand>
        <name>NAD(+)</name>
        <dbReference type="ChEBI" id="CHEBI:57540"/>
    </ligand>
</feature>
<comment type="catalytic activity">
    <reaction evidence="8">
        <text>glycerol + NAD(+) = dihydroxyacetone + NADH + H(+)</text>
        <dbReference type="Rhea" id="RHEA:13769"/>
        <dbReference type="ChEBI" id="CHEBI:15378"/>
        <dbReference type="ChEBI" id="CHEBI:16016"/>
        <dbReference type="ChEBI" id="CHEBI:17754"/>
        <dbReference type="ChEBI" id="CHEBI:57540"/>
        <dbReference type="ChEBI" id="CHEBI:57945"/>
        <dbReference type="EC" id="1.1.1.6"/>
    </reaction>
</comment>
<evidence type="ECO:0000259" key="12">
    <source>
        <dbReference type="Pfam" id="PF00465"/>
    </source>
</evidence>
<dbReference type="GO" id="GO:0008888">
    <property type="term" value="F:glycerol dehydrogenase (NAD+) activity"/>
    <property type="evidence" value="ECO:0007669"/>
    <property type="project" value="UniProtKB-EC"/>
</dbReference>
<evidence type="ECO:0000313" key="13">
    <source>
        <dbReference type="EMBL" id="QJT09766.1"/>
    </source>
</evidence>
<dbReference type="EMBL" id="QMIF01000015">
    <property type="protein sequence ID" value="TVM31578.1"/>
    <property type="molecule type" value="Genomic_DNA"/>
</dbReference>
<evidence type="ECO:0000256" key="7">
    <source>
        <dbReference type="ARBA" id="ARBA00040132"/>
    </source>
</evidence>
<dbReference type="EMBL" id="CP039543">
    <property type="protein sequence ID" value="QJT09766.1"/>
    <property type="molecule type" value="Genomic_DNA"/>
</dbReference>
<dbReference type="PANTHER" id="PTHR43616:SF5">
    <property type="entry name" value="GLYCEROL DEHYDROGENASE 1"/>
    <property type="match status" value="1"/>
</dbReference>
<comment type="pathway">
    <text evidence="5">Polyol metabolism; glycerol fermentation; glycerone phosphate from glycerol (oxidative route): step 1/2.</text>
</comment>
<dbReference type="RefSeq" id="WP_144306811.1">
    <property type="nucleotide sequence ID" value="NZ_CP039543.1"/>
</dbReference>
<evidence type="ECO:0000256" key="10">
    <source>
        <dbReference type="PIRSR" id="PIRSR000112-2"/>
    </source>
</evidence>
<evidence type="ECO:0000256" key="3">
    <source>
        <dbReference type="ARBA" id="ARBA00023002"/>
    </source>
</evidence>
<keyword evidence="3" id="KW-0560">Oxidoreductase</keyword>
<dbReference type="CDD" id="cd08170">
    <property type="entry name" value="GlyDH"/>
    <property type="match status" value="1"/>
</dbReference>
<evidence type="ECO:0000256" key="1">
    <source>
        <dbReference type="ARBA" id="ARBA00007358"/>
    </source>
</evidence>
<dbReference type="Pfam" id="PF00465">
    <property type="entry name" value="Fe-ADH"/>
    <property type="match status" value="1"/>
</dbReference>
<keyword evidence="2 9" id="KW-0479">Metal-binding</keyword>
<dbReference type="NCBIfam" id="NF006941">
    <property type="entry name" value="PRK09423.1"/>
    <property type="match status" value="1"/>
</dbReference>
<dbReference type="PIRSF" id="PIRSF000112">
    <property type="entry name" value="Glycerol_dehydrogenase"/>
    <property type="match status" value="1"/>
</dbReference>
<feature type="binding site" evidence="10">
    <location>
        <position position="120"/>
    </location>
    <ligand>
        <name>glycerol</name>
        <dbReference type="ChEBI" id="CHEBI:17754"/>
    </ligand>
</feature>
<feature type="binding site" evidence="11">
    <location>
        <position position="130"/>
    </location>
    <ligand>
        <name>NAD(+)</name>
        <dbReference type="ChEBI" id="CHEBI:57540"/>
    </ligand>
</feature>
<evidence type="ECO:0000256" key="9">
    <source>
        <dbReference type="PIRSR" id="PIRSR000112-1"/>
    </source>
</evidence>
<dbReference type="Proteomes" id="UP000434052">
    <property type="component" value="Unassembled WGS sequence"/>
</dbReference>
<dbReference type="Gene3D" id="3.40.50.1970">
    <property type="match status" value="1"/>
</dbReference>
<dbReference type="SUPFAM" id="SSF56796">
    <property type="entry name" value="Dehydroquinate synthase-like"/>
    <property type="match status" value="1"/>
</dbReference>
<accession>A0A6P1ZBV2</accession>
<reference evidence="13 16" key="2">
    <citation type="submission" date="2019-04" db="EMBL/GenBank/DDBJ databases">
        <title>Isolation and culture of sulfate reducing bacteria from the cold seep of the South China Sea.</title>
        <authorList>
            <person name="Sun C."/>
            <person name="Liu R."/>
        </authorList>
    </citation>
    <scope>NUCLEOTIDE SEQUENCE [LARGE SCALE GENOMIC DNA]</scope>
    <source>
        <strain evidence="13 16">CS1</strain>
    </source>
</reference>
<feature type="binding site" evidence="9">
    <location>
        <position position="253"/>
    </location>
    <ligand>
        <name>glycerol</name>
        <dbReference type="ChEBI" id="CHEBI:17754"/>
    </ligand>
</feature>
<dbReference type="EC" id="1.1.1.6" evidence="6"/>
<keyword evidence="4 11" id="KW-0520">NAD</keyword>
<feature type="binding site" evidence="11">
    <location>
        <position position="36"/>
    </location>
    <ligand>
        <name>NAD(+)</name>
        <dbReference type="ChEBI" id="CHEBI:57540"/>
    </ligand>
</feature>
<evidence type="ECO:0000313" key="14">
    <source>
        <dbReference type="EMBL" id="TVM31578.1"/>
    </source>
</evidence>
<proteinExistence type="inferred from homology"/>
<keyword evidence="9" id="KW-0862">Zinc</keyword>
<sequence>MKAMGFPLVYKLGDGLLDNIGEYVRPFGKKPLVVADAFVRSLYEEALVQALKREDITPLFVDFGGECSPAAIESASQKARDEGCDCVLGFGGGKAIDTAKAVKIETGIHVIIVPTIASNDSATGRLAITYNDDGTFIGPRFLENNPDAVLVDTGIVARAPVRFFIAGIADALVTKFEADQCVASGCDNFFGARPTEAAICLADACYTIVRKYAPEAVRHVREQRVSEAVEKVVEANTLLSGLGFEGCGVAAAHAIGMALADLPGAKGVLHGEEVALGLIAQFMLEKRDDAFMKDMLDFYTAVGLPASLKDLGIPEPDAEQLRKTATFVLRPKSRIHNMSIPVTIESVEEAITQANKFVAAYRAGSSDS</sequence>
<feature type="binding site" evidence="9">
    <location>
        <position position="270"/>
    </location>
    <ligand>
        <name>glycerol</name>
        <dbReference type="ChEBI" id="CHEBI:17754"/>
    </ligand>
</feature>
<dbReference type="PANTHER" id="PTHR43616">
    <property type="entry name" value="GLYCEROL DEHYDROGENASE"/>
    <property type="match status" value="1"/>
</dbReference>
<evidence type="ECO:0000256" key="2">
    <source>
        <dbReference type="ARBA" id="ARBA00022723"/>
    </source>
</evidence>
<dbReference type="Proteomes" id="UP000503251">
    <property type="component" value="Chromosome"/>
</dbReference>
<keyword evidence="16" id="KW-1185">Reference proteome</keyword>
<dbReference type="InterPro" id="IPR001670">
    <property type="entry name" value="ADH_Fe/GldA"/>
</dbReference>
<feature type="binding site" evidence="11">
    <location>
        <begin position="115"/>
        <end position="118"/>
    </location>
    <ligand>
        <name>NAD(+)</name>
        <dbReference type="ChEBI" id="CHEBI:57540"/>
    </ligand>
</feature>
<dbReference type="PROSITE" id="PS00913">
    <property type="entry name" value="ADH_IRON_1"/>
    <property type="match status" value="1"/>
</dbReference>
<evidence type="ECO:0000256" key="11">
    <source>
        <dbReference type="PIRSR" id="PIRSR000112-3"/>
    </source>
</evidence>
<evidence type="ECO:0000313" key="15">
    <source>
        <dbReference type="Proteomes" id="UP000434052"/>
    </source>
</evidence>
<evidence type="ECO:0000256" key="4">
    <source>
        <dbReference type="ARBA" id="ARBA00023027"/>
    </source>
</evidence>
<dbReference type="AlphaFoldDB" id="A0A6P1ZBV2"/>
<comment type="cofactor">
    <cofactor evidence="9">
        <name>Zn(2+)</name>
        <dbReference type="ChEBI" id="CHEBI:29105"/>
    </cofactor>
    <text evidence="9">Binds 1 zinc ion per subunit.</text>
</comment>
<dbReference type="InterPro" id="IPR016205">
    <property type="entry name" value="Glycerol_DH"/>
</dbReference>
<evidence type="ECO:0000256" key="8">
    <source>
        <dbReference type="ARBA" id="ARBA00049006"/>
    </source>
</evidence>
<dbReference type="InterPro" id="IPR018211">
    <property type="entry name" value="ADH_Fe_CS"/>
</dbReference>
<protein>
    <recommendedName>
        <fullName evidence="7">Glycerol dehydrogenase</fullName>
        <ecNumber evidence="6">1.1.1.6</ecNumber>
    </recommendedName>
</protein>
<gene>
    <name evidence="14" type="ORF">DQK91_18100</name>
    <name evidence="13" type="ORF">E8L03_12820</name>
</gene>
<dbReference type="OrthoDB" id="5198708at2"/>
<feature type="binding site" evidence="11">
    <location>
        <begin position="93"/>
        <end position="97"/>
    </location>
    <ligand>
        <name>NAD(+)</name>
        <dbReference type="ChEBI" id="CHEBI:57540"/>
    </ligand>
</feature>
<organism evidence="14 15">
    <name type="scientific">Oceanidesulfovibrio marinus</name>
    <dbReference type="NCBI Taxonomy" id="370038"/>
    <lineage>
        <taxon>Bacteria</taxon>
        <taxon>Pseudomonadati</taxon>
        <taxon>Thermodesulfobacteriota</taxon>
        <taxon>Desulfovibrionia</taxon>
        <taxon>Desulfovibrionales</taxon>
        <taxon>Desulfovibrionaceae</taxon>
        <taxon>Oceanidesulfovibrio</taxon>
    </lineage>
</organism>